<dbReference type="AlphaFoldDB" id="A0A916Y5R1"/>
<feature type="chain" id="PRO_5037181271" description="Secreted protein" evidence="2">
    <location>
        <begin position="19"/>
        <end position="135"/>
    </location>
</feature>
<feature type="compositionally biased region" description="Low complexity" evidence="1">
    <location>
        <begin position="124"/>
        <end position="135"/>
    </location>
</feature>
<keyword evidence="2" id="KW-0732">Signal</keyword>
<proteinExistence type="predicted"/>
<protein>
    <recommendedName>
        <fullName evidence="5">Secreted protein</fullName>
    </recommendedName>
</protein>
<evidence type="ECO:0000256" key="1">
    <source>
        <dbReference type="SAM" id="MobiDB-lite"/>
    </source>
</evidence>
<dbReference type="OrthoDB" id="7433370at2"/>
<sequence length="135" mass="14304">MTAVRLAGAMALATFALAGCEDPKPGLQDEQRVEKVSDCKAVVGHFAPTQRKKDQLCECLTGRLAQQQLTVDDLRGAKRDRAMEQLRWCGQQVGIFSKSTAPAPKPSASEPGVEGPGDAEPIMDEPAATDAPAAE</sequence>
<accession>A0A916Y5R1</accession>
<evidence type="ECO:0000313" key="4">
    <source>
        <dbReference type="Proteomes" id="UP000598997"/>
    </source>
</evidence>
<evidence type="ECO:0000256" key="2">
    <source>
        <dbReference type="SAM" id="SignalP"/>
    </source>
</evidence>
<organism evidence="3 4">
    <name type="scientific">Croceicoccus pelagius</name>
    <dbReference type="NCBI Taxonomy" id="1703341"/>
    <lineage>
        <taxon>Bacteria</taxon>
        <taxon>Pseudomonadati</taxon>
        <taxon>Pseudomonadota</taxon>
        <taxon>Alphaproteobacteria</taxon>
        <taxon>Sphingomonadales</taxon>
        <taxon>Erythrobacteraceae</taxon>
        <taxon>Croceicoccus</taxon>
    </lineage>
</organism>
<dbReference type="RefSeq" id="WP_156521778.1">
    <property type="nucleotide sequence ID" value="NZ_BMIO01000001.1"/>
</dbReference>
<keyword evidence="4" id="KW-1185">Reference proteome</keyword>
<feature type="signal peptide" evidence="2">
    <location>
        <begin position="1"/>
        <end position="18"/>
    </location>
</feature>
<name>A0A916Y5R1_9SPHN</name>
<evidence type="ECO:0008006" key="5">
    <source>
        <dbReference type="Google" id="ProtNLM"/>
    </source>
</evidence>
<feature type="region of interest" description="Disordered" evidence="1">
    <location>
        <begin position="97"/>
        <end position="135"/>
    </location>
</feature>
<gene>
    <name evidence="3" type="ORF">GCM10010989_02440</name>
</gene>
<evidence type="ECO:0000313" key="3">
    <source>
        <dbReference type="EMBL" id="GGD31895.1"/>
    </source>
</evidence>
<dbReference type="PROSITE" id="PS51257">
    <property type="entry name" value="PROKAR_LIPOPROTEIN"/>
    <property type="match status" value="1"/>
</dbReference>
<dbReference type="EMBL" id="BMIO01000001">
    <property type="protein sequence ID" value="GGD31895.1"/>
    <property type="molecule type" value="Genomic_DNA"/>
</dbReference>
<reference evidence="3 4" key="1">
    <citation type="journal article" date="2014" name="Int. J. Syst. Evol. Microbiol.">
        <title>Complete genome sequence of Corynebacterium casei LMG S-19264T (=DSM 44701T), isolated from a smear-ripened cheese.</title>
        <authorList>
            <consortium name="US DOE Joint Genome Institute (JGI-PGF)"/>
            <person name="Walter F."/>
            <person name="Albersmeier A."/>
            <person name="Kalinowski J."/>
            <person name="Ruckert C."/>
        </authorList>
    </citation>
    <scope>NUCLEOTIDE SEQUENCE [LARGE SCALE GENOMIC DNA]</scope>
    <source>
        <strain evidence="3 4">CGMCC 1.15358</strain>
    </source>
</reference>
<comment type="caution">
    <text evidence="3">The sequence shown here is derived from an EMBL/GenBank/DDBJ whole genome shotgun (WGS) entry which is preliminary data.</text>
</comment>
<dbReference type="Proteomes" id="UP000598997">
    <property type="component" value="Unassembled WGS sequence"/>
</dbReference>